<keyword evidence="1" id="KW-0472">Membrane</keyword>
<proteinExistence type="predicted"/>
<organism evidence="2 3">
    <name type="scientific">Pontibacillus salipaludis</name>
    <dbReference type="NCBI Taxonomy" id="1697394"/>
    <lineage>
        <taxon>Bacteria</taxon>
        <taxon>Bacillati</taxon>
        <taxon>Bacillota</taxon>
        <taxon>Bacilli</taxon>
        <taxon>Bacillales</taxon>
        <taxon>Bacillaceae</taxon>
        <taxon>Pontibacillus</taxon>
    </lineage>
</organism>
<feature type="transmembrane region" description="Helical" evidence="1">
    <location>
        <begin position="6"/>
        <end position="27"/>
    </location>
</feature>
<dbReference type="Proteomes" id="UP000642571">
    <property type="component" value="Unassembled WGS sequence"/>
</dbReference>
<gene>
    <name evidence="2" type="ORF">GCM10011389_21100</name>
</gene>
<keyword evidence="3" id="KW-1185">Reference proteome</keyword>
<dbReference type="RefSeq" id="WP_188653525.1">
    <property type="nucleotide sequence ID" value="NZ_BMIN01000008.1"/>
</dbReference>
<evidence type="ECO:0000256" key="1">
    <source>
        <dbReference type="SAM" id="Phobius"/>
    </source>
</evidence>
<evidence type="ECO:0000313" key="3">
    <source>
        <dbReference type="Proteomes" id="UP000642571"/>
    </source>
</evidence>
<feature type="transmembrane region" description="Helical" evidence="1">
    <location>
        <begin position="68"/>
        <end position="94"/>
    </location>
</feature>
<name>A0ABQ1Q4N1_9BACI</name>
<accession>A0ABQ1Q4N1</accession>
<protein>
    <submittedName>
        <fullName evidence="2">Uncharacterized protein</fullName>
    </submittedName>
</protein>
<keyword evidence="1" id="KW-0812">Transmembrane</keyword>
<evidence type="ECO:0000313" key="2">
    <source>
        <dbReference type="EMBL" id="GGD13270.1"/>
    </source>
</evidence>
<feature type="transmembrane region" description="Helical" evidence="1">
    <location>
        <begin position="39"/>
        <end position="62"/>
    </location>
</feature>
<keyword evidence="1" id="KW-1133">Transmembrane helix</keyword>
<dbReference type="EMBL" id="BMIN01000008">
    <property type="protein sequence ID" value="GGD13270.1"/>
    <property type="molecule type" value="Genomic_DNA"/>
</dbReference>
<reference evidence="3" key="1">
    <citation type="journal article" date="2019" name="Int. J. Syst. Evol. Microbiol.">
        <title>The Global Catalogue of Microorganisms (GCM) 10K type strain sequencing project: providing services to taxonomists for standard genome sequencing and annotation.</title>
        <authorList>
            <consortium name="The Broad Institute Genomics Platform"/>
            <consortium name="The Broad Institute Genome Sequencing Center for Infectious Disease"/>
            <person name="Wu L."/>
            <person name="Ma J."/>
        </authorList>
    </citation>
    <scope>NUCLEOTIDE SEQUENCE [LARGE SCALE GENOMIC DNA]</scope>
    <source>
        <strain evidence="3">CGMCC 1.15353</strain>
    </source>
</reference>
<sequence length="114" mass="12670">MNQVDIAMAIYIVFMIGATFISFTYGSTMIKRTGFFQQAVFIAGTINFLLGLCAIIGWFFFAGGINEFLLFGGLVLGISLLVAGEGLLITISLLKRKKWIQIYHDNNKFKNSNT</sequence>
<comment type="caution">
    <text evidence="2">The sequence shown here is derived from an EMBL/GenBank/DDBJ whole genome shotgun (WGS) entry which is preliminary data.</text>
</comment>